<dbReference type="SUPFAM" id="SSF49785">
    <property type="entry name" value="Galactose-binding domain-like"/>
    <property type="match status" value="3"/>
</dbReference>
<dbReference type="InterPro" id="IPR008979">
    <property type="entry name" value="Galactose-bd-like_sf"/>
</dbReference>
<name>A0A412DQ67_BACSE</name>
<comment type="caution">
    <text evidence="3">The sequence shown here is derived from an EMBL/GenBank/DDBJ whole genome shotgun (WGS) entry which is preliminary data.</text>
</comment>
<dbReference type="Pfam" id="PF00754">
    <property type="entry name" value="F5_F8_type_C"/>
    <property type="match status" value="3"/>
</dbReference>
<feature type="domain" description="F5/8 type C" evidence="2">
    <location>
        <begin position="269"/>
        <end position="427"/>
    </location>
</feature>
<dbReference type="PANTHER" id="PTHR45713">
    <property type="entry name" value="FTP DOMAIN-CONTAINING PROTEIN"/>
    <property type="match status" value="1"/>
</dbReference>
<dbReference type="SUPFAM" id="SSF81296">
    <property type="entry name" value="E set domains"/>
    <property type="match status" value="1"/>
</dbReference>
<dbReference type="RefSeq" id="WP_117902016.1">
    <property type="nucleotide sequence ID" value="NZ_JADNPL010000008.1"/>
</dbReference>
<dbReference type="Proteomes" id="UP000283310">
    <property type="component" value="Unassembled WGS sequence"/>
</dbReference>
<keyword evidence="1" id="KW-0732">Signal</keyword>
<dbReference type="InterPro" id="IPR002909">
    <property type="entry name" value="IPT_dom"/>
</dbReference>
<dbReference type="EMBL" id="QRTW01000008">
    <property type="protein sequence ID" value="RGR14908.1"/>
    <property type="molecule type" value="Genomic_DNA"/>
</dbReference>
<sequence length="581" mass="64018">MKIIKRISILCLCLSYMILSSCSDDYGANPFDNSPFTVSKLPKVLSFEPIEGKAGTEVTIVGVNFSTATDVAFDGKKAESFEIIDDTTIKAIVSEKTTTGPISVTNEKGTRASKEKFTFIKEAADDTPLDVNLAEGKGVTVSINEAANFHITNGKYENAWQVVDGATPAAEGWFIIDLGDVYTFDNIVTAWDMGAYATDYELLVSEDGEQYTSVSHTTDWTTANTEVSGIFTVGKQDITLTSAVKARYVKGIVKACNSPWAMTVCEVEVYKRNVTGGEDDTPYDENIAVSRSVTVSTNEAANFHITNGKYENAWQVIDAGASPMAEGWFIVDLGDVMSFNNIITAWDMGAYATDYELLISENGDNYTTISHTTDWTTNNIEPVGVFNVGKQDIKLGNLVRARYIKGILKGCNSPWAMTICELEVYKRKDGSGDTPTVPEDTTPMNTNLALNKPITVSSTLYPVPQEAVDGNTTISKWATNDVNTAEHSLVIDLEQEYTINNIDIYWGYNNHSIKTKVLVSSDGINYTECASENYNPTAQAGEVVIHNIAFNSIKTRYVKAVFTAYMKEWGLWCYEFEVYKR</sequence>
<dbReference type="Pfam" id="PF01833">
    <property type="entry name" value="TIG"/>
    <property type="match status" value="1"/>
</dbReference>
<dbReference type="Gene3D" id="2.60.120.260">
    <property type="entry name" value="Galactose-binding domain-like"/>
    <property type="match status" value="3"/>
</dbReference>
<dbReference type="Gene3D" id="2.60.40.10">
    <property type="entry name" value="Immunoglobulins"/>
    <property type="match status" value="1"/>
</dbReference>
<dbReference type="InterPro" id="IPR014756">
    <property type="entry name" value="Ig_E-set"/>
</dbReference>
<dbReference type="InterPro" id="IPR013783">
    <property type="entry name" value="Ig-like_fold"/>
</dbReference>
<dbReference type="AlphaFoldDB" id="A0A412DQ67"/>
<evidence type="ECO:0000259" key="2">
    <source>
        <dbReference type="PROSITE" id="PS50022"/>
    </source>
</evidence>
<dbReference type="CDD" id="cd00102">
    <property type="entry name" value="IPT"/>
    <property type="match status" value="1"/>
</dbReference>
<evidence type="ECO:0000313" key="6">
    <source>
        <dbReference type="Proteomes" id="UP000284777"/>
    </source>
</evidence>
<dbReference type="Proteomes" id="UP000284777">
    <property type="component" value="Unassembled WGS sequence"/>
</dbReference>
<evidence type="ECO:0000313" key="4">
    <source>
        <dbReference type="EMBL" id="RGW98116.1"/>
    </source>
</evidence>
<organism evidence="3 5">
    <name type="scientific">Bacteroides stercoris</name>
    <dbReference type="NCBI Taxonomy" id="46506"/>
    <lineage>
        <taxon>Bacteria</taxon>
        <taxon>Pseudomonadati</taxon>
        <taxon>Bacteroidota</taxon>
        <taxon>Bacteroidia</taxon>
        <taxon>Bacteroidales</taxon>
        <taxon>Bacteroidaceae</taxon>
        <taxon>Bacteroides</taxon>
    </lineage>
</organism>
<evidence type="ECO:0000256" key="1">
    <source>
        <dbReference type="SAM" id="SignalP"/>
    </source>
</evidence>
<dbReference type="PROSITE" id="PS51257">
    <property type="entry name" value="PROKAR_LIPOPROTEIN"/>
    <property type="match status" value="1"/>
</dbReference>
<evidence type="ECO:0000313" key="3">
    <source>
        <dbReference type="EMBL" id="RGR14908.1"/>
    </source>
</evidence>
<dbReference type="InterPro" id="IPR000421">
    <property type="entry name" value="FA58C"/>
</dbReference>
<gene>
    <name evidence="4" type="ORF">DWV41_06745</name>
    <name evidence="3" type="ORF">DWY65_06665</name>
</gene>
<feature type="signal peptide" evidence="1">
    <location>
        <begin position="1"/>
        <end position="23"/>
    </location>
</feature>
<proteinExistence type="predicted"/>
<feature type="chain" id="PRO_5036103072" description="F5/8 type C domain-containing protein" evidence="1">
    <location>
        <begin position="24"/>
        <end position="581"/>
    </location>
</feature>
<feature type="domain" description="F5/8 type C" evidence="2">
    <location>
        <begin position="437"/>
        <end position="581"/>
    </location>
</feature>
<dbReference type="InterPro" id="IPR051941">
    <property type="entry name" value="BG_Antigen-Binding_Lectin"/>
</dbReference>
<reference evidence="5 6" key="1">
    <citation type="submission" date="2018-08" db="EMBL/GenBank/DDBJ databases">
        <title>A genome reference for cultivated species of the human gut microbiota.</title>
        <authorList>
            <person name="Zou Y."/>
            <person name="Xue W."/>
            <person name="Luo G."/>
        </authorList>
    </citation>
    <scope>NUCLEOTIDE SEQUENCE [LARGE SCALE GENOMIC DNA]</scope>
    <source>
        <strain evidence="4 6">AF05-4</strain>
        <strain evidence="3 5">AF26-20BH</strain>
    </source>
</reference>
<evidence type="ECO:0000313" key="5">
    <source>
        <dbReference type="Proteomes" id="UP000283310"/>
    </source>
</evidence>
<feature type="domain" description="F5/8 type C" evidence="2">
    <location>
        <begin position="112"/>
        <end position="250"/>
    </location>
</feature>
<dbReference type="PANTHER" id="PTHR45713:SF6">
    <property type="entry name" value="F5_8 TYPE C DOMAIN-CONTAINING PROTEIN"/>
    <property type="match status" value="1"/>
</dbReference>
<protein>
    <recommendedName>
        <fullName evidence="2">F5/8 type C domain-containing protein</fullName>
    </recommendedName>
</protein>
<accession>A0A412DQ67</accession>
<dbReference type="EMBL" id="QSBD01000007">
    <property type="protein sequence ID" value="RGW98116.1"/>
    <property type="molecule type" value="Genomic_DNA"/>
</dbReference>
<dbReference type="PROSITE" id="PS50022">
    <property type="entry name" value="FA58C_3"/>
    <property type="match status" value="3"/>
</dbReference>